<evidence type="ECO:0000256" key="1">
    <source>
        <dbReference type="SAM" id="MobiDB-lite"/>
    </source>
</evidence>
<evidence type="ECO:0008006" key="5">
    <source>
        <dbReference type="Google" id="ProtNLM"/>
    </source>
</evidence>
<dbReference type="AlphaFoldDB" id="A0A167MY28"/>
<dbReference type="OrthoDB" id="2342176at2759"/>
<gene>
    <name evidence="3" type="ORF">ISF_08160</name>
</gene>
<accession>A0A167MY28</accession>
<protein>
    <recommendedName>
        <fullName evidence="5">Extracellular protein</fullName>
    </recommendedName>
</protein>
<dbReference type="RefSeq" id="XP_018701033.1">
    <property type="nucleotide sequence ID" value="XM_018851763.1"/>
</dbReference>
<feature type="compositionally biased region" description="Low complexity" evidence="1">
    <location>
        <begin position="242"/>
        <end position="283"/>
    </location>
</feature>
<evidence type="ECO:0000313" key="3">
    <source>
        <dbReference type="EMBL" id="OAA54889.1"/>
    </source>
</evidence>
<name>A0A167MY28_CORFA</name>
<evidence type="ECO:0000256" key="2">
    <source>
        <dbReference type="SAM" id="SignalP"/>
    </source>
</evidence>
<feature type="signal peptide" evidence="2">
    <location>
        <begin position="1"/>
        <end position="19"/>
    </location>
</feature>
<organism evidence="3 4">
    <name type="scientific">Cordyceps fumosorosea (strain ARSEF 2679)</name>
    <name type="common">Isaria fumosorosea</name>
    <dbReference type="NCBI Taxonomy" id="1081104"/>
    <lineage>
        <taxon>Eukaryota</taxon>
        <taxon>Fungi</taxon>
        <taxon>Dikarya</taxon>
        <taxon>Ascomycota</taxon>
        <taxon>Pezizomycotina</taxon>
        <taxon>Sordariomycetes</taxon>
        <taxon>Hypocreomycetidae</taxon>
        <taxon>Hypocreales</taxon>
        <taxon>Cordycipitaceae</taxon>
        <taxon>Cordyceps</taxon>
    </lineage>
</organism>
<sequence length="403" mass="39265">MHFIASVAAVLGMAASAQAHMAMTNPAPLRSPKNKFSTNVDYDMTTPLAADGSNFPCRGSINLVGTAQGAAVAEWAAGSKQSLSIDGGAWHNGGSCQASLSYDKGKTWTVIHSWLGSCPVGPGSSSYDFSVPADAAAGEAVFAWSWFNKVGNREMYMNCAVVNIKAGSGGGGGPAFSSRPAMFVANVNNGCGTTEGTDLQFPNPGPDVTTKAGKFGPPTGSCPGSTGGGSQQPPAQAPAPPASSSAAAAPPASSAAPAPAAPSAPSSAAPAPAAPSAPSSASPAPVPAPSSSKSVPGGVFIPTSSATGPGAVPTTIQTSIRPTQSSPAAAPPAGTSSAPAGAQPTGGAGGFPAYSKCDELGAWNCIGGNQFQRCGAGNMWSPAQGLAAGTSCKPGVAKDIVFA</sequence>
<dbReference type="PANTHER" id="PTHR36182">
    <property type="entry name" value="PROTEIN, PUTATIVE (AFU_ORTHOLOGUE AFUA_6G10930)-RELATED"/>
    <property type="match status" value="1"/>
</dbReference>
<reference evidence="3 4" key="1">
    <citation type="journal article" date="2016" name="Genome Biol. Evol.">
        <title>Divergent and convergent evolution of fungal pathogenicity.</title>
        <authorList>
            <person name="Shang Y."/>
            <person name="Xiao G."/>
            <person name="Zheng P."/>
            <person name="Cen K."/>
            <person name="Zhan S."/>
            <person name="Wang C."/>
        </authorList>
    </citation>
    <scope>NUCLEOTIDE SEQUENCE [LARGE SCALE GENOMIC DNA]</scope>
    <source>
        <strain evidence="3 4">ARSEF 2679</strain>
    </source>
</reference>
<comment type="caution">
    <text evidence="3">The sequence shown here is derived from an EMBL/GenBank/DDBJ whole genome shotgun (WGS) entry which is preliminary data.</text>
</comment>
<dbReference type="STRING" id="1081104.A0A167MY28"/>
<proteinExistence type="predicted"/>
<dbReference type="PANTHER" id="PTHR36182:SF1">
    <property type="entry name" value="PROTEIN, PUTATIVE (AFU_ORTHOLOGUE AFUA_6G10930)-RELATED"/>
    <property type="match status" value="1"/>
</dbReference>
<keyword evidence="4" id="KW-1185">Reference proteome</keyword>
<feature type="region of interest" description="Disordered" evidence="1">
    <location>
        <begin position="195"/>
        <end position="346"/>
    </location>
</feature>
<dbReference type="Gene3D" id="2.70.50.70">
    <property type="match status" value="1"/>
</dbReference>
<feature type="compositionally biased region" description="Low complexity" evidence="1">
    <location>
        <begin position="322"/>
        <end position="343"/>
    </location>
</feature>
<keyword evidence="2" id="KW-0732">Signal</keyword>
<dbReference type="GeneID" id="30024452"/>
<dbReference type="EMBL" id="AZHB01000027">
    <property type="protein sequence ID" value="OAA54889.1"/>
    <property type="molecule type" value="Genomic_DNA"/>
</dbReference>
<dbReference type="SUPFAM" id="SSF110296">
    <property type="entry name" value="Oligoxyloglucan reducing end-specific cellobiohydrolase"/>
    <property type="match status" value="1"/>
</dbReference>
<evidence type="ECO:0000313" key="4">
    <source>
        <dbReference type="Proteomes" id="UP000076744"/>
    </source>
</evidence>
<dbReference type="Proteomes" id="UP000076744">
    <property type="component" value="Unassembled WGS sequence"/>
</dbReference>
<feature type="chain" id="PRO_5007890496" description="Extracellular protein" evidence="2">
    <location>
        <begin position="20"/>
        <end position="403"/>
    </location>
</feature>